<keyword evidence="2" id="KW-1185">Reference proteome</keyword>
<reference evidence="1" key="1">
    <citation type="submission" date="2020-11" db="EMBL/GenBank/DDBJ databases">
        <title>Sequencing the genomes of 1000 actinobacteria strains.</title>
        <authorList>
            <person name="Klenk H.-P."/>
        </authorList>
    </citation>
    <scope>NUCLEOTIDE SEQUENCE</scope>
    <source>
        <strain evidence="1">DSM 43175</strain>
    </source>
</reference>
<gene>
    <name evidence="1" type="ORF">IW256_000494</name>
</gene>
<accession>A0A931DF97</accession>
<dbReference type="AlphaFoldDB" id="A0A931DF97"/>
<dbReference type="Gene3D" id="2.50.20.20">
    <property type="match status" value="1"/>
</dbReference>
<dbReference type="EMBL" id="JADOUA010000001">
    <property type="protein sequence ID" value="MBG6086381.1"/>
    <property type="molecule type" value="Genomic_DNA"/>
</dbReference>
<dbReference type="PROSITE" id="PS51257">
    <property type="entry name" value="PROKAR_LIPOPROTEIN"/>
    <property type="match status" value="1"/>
</dbReference>
<name>A0A931DF97_9ACTN</name>
<evidence type="ECO:0000313" key="1">
    <source>
        <dbReference type="EMBL" id="MBG6086381.1"/>
    </source>
</evidence>
<dbReference type="RefSeq" id="WP_197009394.1">
    <property type="nucleotide sequence ID" value="NZ_BAABES010000013.1"/>
</dbReference>
<dbReference type="Proteomes" id="UP000614047">
    <property type="component" value="Unassembled WGS sequence"/>
</dbReference>
<proteinExistence type="predicted"/>
<dbReference type="SUPFAM" id="SSF89392">
    <property type="entry name" value="Prokaryotic lipoproteins and lipoprotein localization factors"/>
    <property type="match status" value="1"/>
</dbReference>
<evidence type="ECO:0008006" key="3">
    <source>
        <dbReference type="Google" id="ProtNLM"/>
    </source>
</evidence>
<sequence length="290" mass="30564">MKRRFVVAAGGTAMGSVLLLSGCGGSGAEVATDTMKLTAAEALAKTSQRTGQADTFKADLTVTETGNGGGRIHATGQFRLKPTLTFSARLDEVSRGGQAVPAAKGQAVYTGDVLYAKVPQLAQFVSGGKPWVKVDVNKAGQMAGFDIKGLVDQVRKVNPAEQTKMFTGSKDVRRVGEETVDGVKTTHYAGTVTVRDALDKLDARTRAEVRGWFPQGADDEKIGFDLWTDGDQLPRKLVTKGDPARGQSGTVTVLYSDYGKSFSVNPPPADQVGELSLGAFLNGGAPKPRN</sequence>
<dbReference type="InterPro" id="IPR029046">
    <property type="entry name" value="LolA/LolB/LppX"/>
</dbReference>
<protein>
    <recommendedName>
        <fullName evidence="3">LppX_LprAFG lipoprotein</fullName>
    </recommendedName>
</protein>
<comment type="caution">
    <text evidence="1">The sequence shown here is derived from an EMBL/GenBank/DDBJ whole genome shotgun (WGS) entry which is preliminary data.</text>
</comment>
<organism evidence="1 2">
    <name type="scientific">Actinomadura viridis</name>
    <dbReference type="NCBI Taxonomy" id="58110"/>
    <lineage>
        <taxon>Bacteria</taxon>
        <taxon>Bacillati</taxon>
        <taxon>Actinomycetota</taxon>
        <taxon>Actinomycetes</taxon>
        <taxon>Streptosporangiales</taxon>
        <taxon>Thermomonosporaceae</taxon>
        <taxon>Actinomadura</taxon>
    </lineage>
</organism>
<evidence type="ECO:0000313" key="2">
    <source>
        <dbReference type="Proteomes" id="UP000614047"/>
    </source>
</evidence>